<dbReference type="InterPro" id="IPR002058">
    <property type="entry name" value="PAP_assoc"/>
</dbReference>
<dbReference type="EMBL" id="MU005987">
    <property type="protein sequence ID" value="KAF2859932.1"/>
    <property type="molecule type" value="Genomic_DNA"/>
</dbReference>
<dbReference type="PANTHER" id="PTHR12271:SF40">
    <property type="entry name" value="POLY(A) RNA POLYMERASE GLD2"/>
    <property type="match status" value="1"/>
</dbReference>
<dbReference type="Gene3D" id="1.10.1410.10">
    <property type="match status" value="1"/>
</dbReference>
<evidence type="ECO:0000256" key="9">
    <source>
        <dbReference type="ARBA" id="ARBA00022842"/>
    </source>
</evidence>
<evidence type="ECO:0000313" key="13">
    <source>
        <dbReference type="Proteomes" id="UP000799421"/>
    </source>
</evidence>
<evidence type="ECO:0000256" key="2">
    <source>
        <dbReference type="ARBA" id="ARBA00001946"/>
    </source>
</evidence>
<dbReference type="GO" id="GO:1990817">
    <property type="term" value="F:poly(A) RNA polymerase activity"/>
    <property type="evidence" value="ECO:0007669"/>
    <property type="project" value="UniProtKB-EC"/>
</dbReference>
<evidence type="ECO:0000256" key="5">
    <source>
        <dbReference type="ARBA" id="ARBA00012388"/>
    </source>
</evidence>
<organism evidence="12 13">
    <name type="scientific">Piedraia hortae CBS 480.64</name>
    <dbReference type="NCBI Taxonomy" id="1314780"/>
    <lineage>
        <taxon>Eukaryota</taxon>
        <taxon>Fungi</taxon>
        <taxon>Dikarya</taxon>
        <taxon>Ascomycota</taxon>
        <taxon>Pezizomycotina</taxon>
        <taxon>Dothideomycetes</taxon>
        <taxon>Dothideomycetidae</taxon>
        <taxon>Capnodiales</taxon>
        <taxon>Piedraiaceae</taxon>
        <taxon>Piedraia</taxon>
    </lineage>
</organism>
<comment type="cofactor">
    <cofactor evidence="1">
        <name>Mn(2+)</name>
        <dbReference type="ChEBI" id="CHEBI:29035"/>
    </cofactor>
</comment>
<evidence type="ECO:0000256" key="3">
    <source>
        <dbReference type="ARBA" id="ARBA00004496"/>
    </source>
</evidence>
<evidence type="ECO:0000313" key="12">
    <source>
        <dbReference type="EMBL" id="KAF2859932.1"/>
    </source>
</evidence>
<dbReference type="Gene3D" id="3.30.460.10">
    <property type="entry name" value="Beta Polymerase, domain 2"/>
    <property type="match status" value="1"/>
</dbReference>
<comment type="cofactor">
    <cofactor evidence="2">
        <name>Mg(2+)</name>
        <dbReference type="ChEBI" id="CHEBI:18420"/>
    </cofactor>
</comment>
<dbReference type="GO" id="GO:0005737">
    <property type="term" value="C:cytoplasm"/>
    <property type="evidence" value="ECO:0007669"/>
    <property type="project" value="UniProtKB-SubCell"/>
</dbReference>
<dbReference type="GO" id="GO:0050265">
    <property type="term" value="F:RNA uridylyltransferase activity"/>
    <property type="evidence" value="ECO:0007669"/>
    <property type="project" value="TreeGrafter"/>
</dbReference>
<proteinExistence type="inferred from homology"/>
<dbReference type="AlphaFoldDB" id="A0A6A7BXY2"/>
<dbReference type="Pfam" id="PF03828">
    <property type="entry name" value="PAP_assoc"/>
    <property type="match status" value="1"/>
</dbReference>
<dbReference type="EC" id="2.7.7.19" evidence="5"/>
<evidence type="ECO:0000256" key="4">
    <source>
        <dbReference type="ARBA" id="ARBA00008593"/>
    </source>
</evidence>
<evidence type="ECO:0000256" key="1">
    <source>
        <dbReference type="ARBA" id="ARBA00001936"/>
    </source>
</evidence>
<keyword evidence="8" id="KW-0479">Metal-binding</keyword>
<accession>A0A6A7BXY2</accession>
<keyword evidence="6" id="KW-0963">Cytoplasm</keyword>
<name>A0A6A7BXY2_9PEZI</name>
<comment type="similarity">
    <text evidence="4">Belongs to the DNA polymerase type-B-like family.</text>
</comment>
<evidence type="ECO:0000259" key="11">
    <source>
        <dbReference type="Pfam" id="PF22600"/>
    </source>
</evidence>
<protein>
    <recommendedName>
        <fullName evidence="5">polynucleotide adenylyltransferase</fullName>
        <ecNumber evidence="5">2.7.7.19</ecNumber>
    </recommendedName>
</protein>
<dbReference type="SUPFAM" id="SSF81631">
    <property type="entry name" value="PAP/OAS1 substrate-binding domain"/>
    <property type="match status" value="1"/>
</dbReference>
<keyword evidence="13" id="KW-1185">Reference proteome</keyword>
<sequence>MRQIQYLDRVAAVEIPAVAMSADERDEKEMLRASLEGIIQQVCSAHPKSLPPVYLQCFGSFVSGFATAGSDMDLVTVLPDGDPHHACFSLMENDLPRVLEKRLLELGYGARLLTRTRVPIIKVCEKPGEVLLGKLREERERWDVLPDEEKYPHLHPLSPDVNVQAEQGNDANPAAGQERKLKVRLEAKPFTRERKAGPLEFVGNVGIQCDVNFFNPLAIHNTQLLKCYSACDARVKPMVLFIKAWAKRRKINSSYSGTLSSYGYVLMVLHYLINIANPPVLHNLQGPWRPSMPCTPPGATRVIVDGWPVDFWSNEVEIAWAAQNKMMTTNTEPLGSLLTGFFDYFSSQNGSLRYNWMQDVISLRTHGGILRKDKKGWTKAVTEESNNRKVHHRYLLCIEDPFELTHNVARTVTHYGIVAIRDEFRRAARILHNVGQNRPCIDGELLAQMVE</sequence>
<evidence type="ECO:0000259" key="10">
    <source>
        <dbReference type="Pfam" id="PF03828"/>
    </source>
</evidence>
<dbReference type="PANTHER" id="PTHR12271">
    <property type="entry name" value="POLY A POLYMERASE CID PAP -RELATED"/>
    <property type="match status" value="1"/>
</dbReference>
<comment type="subcellular location">
    <subcellularLocation>
        <location evidence="3">Cytoplasm</location>
    </subcellularLocation>
</comment>
<dbReference type="GO" id="GO:0010605">
    <property type="term" value="P:negative regulation of macromolecule metabolic process"/>
    <property type="evidence" value="ECO:0007669"/>
    <property type="project" value="UniProtKB-ARBA"/>
</dbReference>
<keyword evidence="7" id="KW-0808">Transferase</keyword>
<dbReference type="OrthoDB" id="407432at2759"/>
<dbReference type="Pfam" id="PF22600">
    <property type="entry name" value="MTPAP-like_central"/>
    <property type="match status" value="1"/>
</dbReference>
<dbReference type="CDD" id="cd05402">
    <property type="entry name" value="NT_PAP_TUTase"/>
    <property type="match status" value="1"/>
</dbReference>
<reference evidence="12" key="1">
    <citation type="journal article" date="2020" name="Stud. Mycol.">
        <title>101 Dothideomycetes genomes: a test case for predicting lifestyles and emergence of pathogens.</title>
        <authorList>
            <person name="Haridas S."/>
            <person name="Albert R."/>
            <person name="Binder M."/>
            <person name="Bloem J."/>
            <person name="Labutti K."/>
            <person name="Salamov A."/>
            <person name="Andreopoulos B."/>
            <person name="Baker S."/>
            <person name="Barry K."/>
            <person name="Bills G."/>
            <person name="Bluhm B."/>
            <person name="Cannon C."/>
            <person name="Castanera R."/>
            <person name="Culley D."/>
            <person name="Daum C."/>
            <person name="Ezra D."/>
            <person name="Gonzalez J."/>
            <person name="Henrissat B."/>
            <person name="Kuo A."/>
            <person name="Liang C."/>
            <person name="Lipzen A."/>
            <person name="Lutzoni F."/>
            <person name="Magnuson J."/>
            <person name="Mondo S."/>
            <person name="Nolan M."/>
            <person name="Ohm R."/>
            <person name="Pangilinan J."/>
            <person name="Park H.-J."/>
            <person name="Ramirez L."/>
            <person name="Alfaro M."/>
            <person name="Sun H."/>
            <person name="Tritt A."/>
            <person name="Yoshinaga Y."/>
            <person name="Zwiers L.-H."/>
            <person name="Turgeon B."/>
            <person name="Goodwin S."/>
            <person name="Spatafora J."/>
            <person name="Crous P."/>
            <person name="Grigoriev I."/>
        </authorList>
    </citation>
    <scope>NUCLEOTIDE SEQUENCE</scope>
    <source>
        <strain evidence="12">CBS 480.64</strain>
    </source>
</reference>
<dbReference type="SUPFAM" id="SSF81301">
    <property type="entry name" value="Nucleotidyltransferase"/>
    <property type="match status" value="1"/>
</dbReference>
<keyword evidence="9" id="KW-0460">Magnesium</keyword>
<gene>
    <name evidence="12" type="ORF">K470DRAFT_218233</name>
</gene>
<feature type="domain" description="Poly(A) RNA polymerase mitochondrial-like central palm" evidence="11">
    <location>
        <begin position="19"/>
        <end position="128"/>
    </location>
</feature>
<dbReference type="InterPro" id="IPR054708">
    <property type="entry name" value="MTPAP-like_central"/>
</dbReference>
<evidence type="ECO:0000256" key="6">
    <source>
        <dbReference type="ARBA" id="ARBA00022490"/>
    </source>
</evidence>
<dbReference type="GO" id="GO:0031123">
    <property type="term" value="P:RNA 3'-end processing"/>
    <property type="evidence" value="ECO:0007669"/>
    <property type="project" value="TreeGrafter"/>
</dbReference>
<dbReference type="GO" id="GO:0046872">
    <property type="term" value="F:metal ion binding"/>
    <property type="evidence" value="ECO:0007669"/>
    <property type="project" value="UniProtKB-KW"/>
</dbReference>
<dbReference type="Proteomes" id="UP000799421">
    <property type="component" value="Unassembled WGS sequence"/>
</dbReference>
<feature type="domain" description="PAP-associated" evidence="10">
    <location>
        <begin position="333"/>
        <end position="406"/>
    </location>
</feature>
<evidence type="ECO:0000256" key="7">
    <source>
        <dbReference type="ARBA" id="ARBA00022679"/>
    </source>
</evidence>
<evidence type="ECO:0000256" key="8">
    <source>
        <dbReference type="ARBA" id="ARBA00022723"/>
    </source>
</evidence>
<dbReference type="InterPro" id="IPR043519">
    <property type="entry name" value="NT_sf"/>
</dbReference>